<organism evidence="3 4">
    <name type="scientific">Croceivirga radicis</name>
    <dbReference type="NCBI Taxonomy" id="1929488"/>
    <lineage>
        <taxon>Bacteria</taxon>
        <taxon>Pseudomonadati</taxon>
        <taxon>Bacteroidota</taxon>
        <taxon>Flavobacteriia</taxon>
        <taxon>Flavobacteriales</taxon>
        <taxon>Flavobacteriaceae</taxon>
        <taxon>Croceivirga</taxon>
    </lineage>
</organism>
<dbReference type="PIRSF" id="PIRSF018266">
    <property type="entry name" value="FecR"/>
    <property type="match status" value="1"/>
</dbReference>
<dbReference type="Pfam" id="PF04773">
    <property type="entry name" value="FecR"/>
    <property type="match status" value="1"/>
</dbReference>
<dbReference type="InterPro" id="IPR032508">
    <property type="entry name" value="FecR_C"/>
</dbReference>
<accession>A0A1V6LNZ9</accession>
<dbReference type="EMBL" id="MTBC01000010">
    <property type="protein sequence ID" value="OQD41883.1"/>
    <property type="molecule type" value="Genomic_DNA"/>
</dbReference>
<reference evidence="3 4" key="1">
    <citation type="submission" date="2016-12" db="EMBL/GenBank/DDBJ databases">
        <authorList>
            <person name="Song W.-J."/>
            <person name="Kurnit D.M."/>
        </authorList>
    </citation>
    <scope>NUCLEOTIDE SEQUENCE [LARGE SCALE GENOMIC DNA]</scope>
    <source>
        <strain evidence="3 4">HSG9</strain>
    </source>
</reference>
<dbReference type="Gene3D" id="3.55.50.30">
    <property type="match status" value="1"/>
</dbReference>
<keyword evidence="4" id="KW-1185">Reference proteome</keyword>
<evidence type="ECO:0000313" key="3">
    <source>
        <dbReference type="EMBL" id="OQD41883.1"/>
    </source>
</evidence>
<comment type="caution">
    <text evidence="3">The sequence shown here is derived from an EMBL/GenBank/DDBJ whole genome shotgun (WGS) entry which is preliminary data.</text>
</comment>
<feature type="domain" description="Protein FecR C-terminal" evidence="2">
    <location>
        <begin position="256"/>
        <end position="323"/>
    </location>
</feature>
<dbReference type="AlphaFoldDB" id="A0A1V6LNZ9"/>
<name>A0A1V6LNZ9_9FLAO</name>
<evidence type="ECO:0000313" key="4">
    <source>
        <dbReference type="Proteomes" id="UP000191680"/>
    </source>
</evidence>
<feature type="domain" description="FecR protein" evidence="1">
    <location>
        <begin position="116"/>
        <end position="209"/>
    </location>
</feature>
<dbReference type="Pfam" id="PF16344">
    <property type="entry name" value="FecR_C"/>
    <property type="match status" value="1"/>
</dbReference>
<gene>
    <name evidence="3" type="ORF">BUL40_13600</name>
</gene>
<dbReference type="RefSeq" id="WP_080319695.1">
    <property type="nucleotide sequence ID" value="NZ_MTBC01000010.1"/>
</dbReference>
<sequence>MTEKELQILIEKYTAGNCSQKEKELVDRVLASYENKEVTPFDVEKEKAIEKDIFSAIQGKIKATDNKKSFSIGIRQVFKVAASLVLLIGLGYMVVSKGQEYNKAKVAQVEMLAQQTDWGKRATINLSDGTKVTLNAGSKLNFPKSFKGQKLREVYLEGEAFFEVAENKEQPFVVHSNAIDTQVLGTSFNVNAYSFNEAIAVTVKTGKVKVFNTKAGTNNILELNPMELAYFNKSANTLSKSKVSNENFLDWKNGIIRFNDISFAEAANMLSRWYGITVHFKHQGLKNCHVTARYEKANLKVVLESIKFATKGFDYEIKEGNQVLFKGLCKE</sequence>
<protein>
    <recommendedName>
        <fullName evidence="5">Anti-sigma factor</fullName>
    </recommendedName>
</protein>
<dbReference type="OrthoDB" id="1097132at2"/>
<dbReference type="Gene3D" id="2.60.120.1440">
    <property type="match status" value="1"/>
</dbReference>
<dbReference type="GO" id="GO:0016989">
    <property type="term" value="F:sigma factor antagonist activity"/>
    <property type="evidence" value="ECO:0007669"/>
    <property type="project" value="TreeGrafter"/>
</dbReference>
<dbReference type="PANTHER" id="PTHR30273">
    <property type="entry name" value="PERIPLASMIC SIGNAL SENSOR AND SIGMA FACTOR ACTIVATOR FECR-RELATED"/>
    <property type="match status" value="1"/>
</dbReference>
<evidence type="ECO:0000259" key="1">
    <source>
        <dbReference type="Pfam" id="PF04773"/>
    </source>
</evidence>
<evidence type="ECO:0008006" key="5">
    <source>
        <dbReference type="Google" id="ProtNLM"/>
    </source>
</evidence>
<dbReference type="Proteomes" id="UP000191680">
    <property type="component" value="Unassembled WGS sequence"/>
</dbReference>
<dbReference type="PANTHER" id="PTHR30273:SF2">
    <property type="entry name" value="PROTEIN FECR"/>
    <property type="match status" value="1"/>
</dbReference>
<proteinExistence type="predicted"/>
<dbReference type="InterPro" id="IPR012373">
    <property type="entry name" value="Ferrdict_sens_TM"/>
</dbReference>
<dbReference type="InterPro" id="IPR006860">
    <property type="entry name" value="FecR"/>
</dbReference>
<evidence type="ECO:0000259" key="2">
    <source>
        <dbReference type="Pfam" id="PF16344"/>
    </source>
</evidence>